<keyword evidence="2" id="KW-1185">Reference proteome</keyword>
<dbReference type="Proteomes" id="UP000176998">
    <property type="component" value="Unassembled WGS sequence"/>
</dbReference>
<sequence>MNIYPRECEPQDWRQVPGPCSRKGGSPVDSPKFRIMQMPRLASPRQLTLAGRAIIALEPPRTRRRGGSVLNYPSLFWSSCQRNSSFGPRMLKPTELRLGFLPCGHSTAQHHNIADTSEQRTDVYAMGHGGVKNPWDRDARYDIIEKRHSDLGL</sequence>
<proteinExistence type="predicted"/>
<dbReference type="AlphaFoldDB" id="A0A1G4AYZ9"/>
<protein>
    <submittedName>
        <fullName evidence="1">Uncharacterized protein</fullName>
    </submittedName>
</protein>
<name>A0A1G4AYZ9_9PEZI</name>
<reference evidence="1 2" key="1">
    <citation type="submission" date="2016-09" db="EMBL/GenBank/DDBJ databases">
        <authorList>
            <person name="Capua I."/>
            <person name="De Benedictis P."/>
            <person name="Joannis T."/>
            <person name="Lombin L.H."/>
            <person name="Cattoli G."/>
        </authorList>
    </citation>
    <scope>NUCLEOTIDE SEQUENCE [LARGE SCALE GENOMIC DNA]</scope>
    <source>
        <strain evidence="1 2">IMI 309357</strain>
    </source>
</reference>
<accession>A0A1G4AYZ9</accession>
<dbReference type="GeneID" id="34563536"/>
<dbReference type="RefSeq" id="XP_022471514.1">
    <property type="nucleotide sequence ID" value="XM_022622026.1"/>
</dbReference>
<dbReference type="OrthoDB" id="10556311at2759"/>
<evidence type="ECO:0000313" key="2">
    <source>
        <dbReference type="Proteomes" id="UP000176998"/>
    </source>
</evidence>
<dbReference type="EMBL" id="MJBS01000102">
    <property type="protein sequence ID" value="OHE94351.1"/>
    <property type="molecule type" value="Genomic_DNA"/>
</dbReference>
<organism evidence="1 2">
    <name type="scientific">Colletotrichum orchidophilum</name>
    <dbReference type="NCBI Taxonomy" id="1209926"/>
    <lineage>
        <taxon>Eukaryota</taxon>
        <taxon>Fungi</taxon>
        <taxon>Dikarya</taxon>
        <taxon>Ascomycota</taxon>
        <taxon>Pezizomycotina</taxon>
        <taxon>Sordariomycetes</taxon>
        <taxon>Hypocreomycetidae</taxon>
        <taxon>Glomerellales</taxon>
        <taxon>Glomerellaceae</taxon>
        <taxon>Colletotrichum</taxon>
    </lineage>
</organism>
<evidence type="ECO:0000313" key="1">
    <source>
        <dbReference type="EMBL" id="OHE94351.1"/>
    </source>
</evidence>
<gene>
    <name evidence="1" type="ORF">CORC01_10398</name>
</gene>
<comment type="caution">
    <text evidence="1">The sequence shown here is derived from an EMBL/GenBank/DDBJ whole genome shotgun (WGS) entry which is preliminary data.</text>
</comment>